<dbReference type="EMBL" id="AZGM01000076">
    <property type="protein sequence ID" value="KRM26688.1"/>
    <property type="molecule type" value="Genomic_DNA"/>
</dbReference>
<accession>A0A0R1X9P4</accession>
<gene>
    <name evidence="12" type="ORF">FD32_GL000277</name>
</gene>
<evidence type="ECO:0000256" key="6">
    <source>
        <dbReference type="ARBA" id="ARBA00022927"/>
    </source>
</evidence>
<evidence type="ECO:0000313" key="12">
    <source>
        <dbReference type="EMBL" id="KRM26688.1"/>
    </source>
</evidence>
<proteinExistence type="inferred from homology"/>
<organism evidence="12 13">
    <name type="scientific">Limosilactobacillus panis DSM 6035</name>
    <dbReference type="NCBI Taxonomy" id="1423782"/>
    <lineage>
        <taxon>Bacteria</taxon>
        <taxon>Bacillati</taxon>
        <taxon>Bacillota</taxon>
        <taxon>Bacilli</taxon>
        <taxon>Lactobacillales</taxon>
        <taxon>Lactobacillaceae</taxon>
        <taxon>Limosilactobacillus</taxon>
    </lineage>
</organism>
<evidence type="ECO:0000256" key="4">
    <source>
        <dbReference type="ARBA" id="ARBA00022475"/>
    </source>
</evidence>
<evidence type="ECO:0000256" key="9">
    <source>
        <dbReference type="ARBA" id="ARBA00023136"/>
    </source>
</evidence>
<dbReference type="STRING" id="1423782.FD32_GL000277"/>
<dbReference type="GO" id="GO:0015031">
    <property type="term" value="P:protein transport"/>
    <property type="evidence" value="ECO:0007669"/>
    <property type="project" value="UniProtKB-KW"/>
</dbReference>
<evidence type="ECO:0000256" key="3">
    <source>
        <dbReference type="ARBA" id="ARBA00022448"/>
    </source>
</evidence>
<evidence type="ECO:0000256" key="7">
    <source>
        <dbReference type="ARBA" id="ARBA00022989"/>
    </source>
</evidence>
<feature type="transmembrane region" description="Helical" evidence="11">
    <location>
        <begin position="16"/>
        <end position="35"/>
    </location>
</feature>
<comment type="similarity">
    <text evidence="2">Belongs to the YajC family.</text>
</comment>
<evidence type="ECO:0000256" key="5">
    <source>
        <dbReference type="ARBA" id="ARBA00022692"/>
    </source>
</evidence>
<comment type="caution">
    <text evidence="12">The sequence shown here is derived from an EMBL/GenBank/DDBJ whole genome shotgun (WGS) entry which is preliminary data.</text>
</comment>
<dbReference type="PANTHER" id="PTHR33909">
    <property type="entry name" value="SEC TRANSLOCON ACCESSORY COMPLEX SUBUNIT YAJC"/>
    <property type="match status" value="1"/>
</dbReference>
<evidence type="ECO:0000256" key="1">
    <source>
        <dbReference type="ARBA" id="ARBA00004162"/>
    </source>
</evidence>
<comment type="subcellular location">
    <subcellularLocation>
        <location evidence="1">Cell membrane</location>
        <topology evidence="1">Single-pass membrane protein</topology>
    </subcellularLocation>
</comment>
<dbReference type="AlphaFoldDB" id="A0A0R1X9P4"/>
<keyword evidence="4" id="KW-1003">Cell membrane</keyword>
<evidence type="ECO:0000256" key="10">
    <source>
        <dbReference type="SAM" id="MobiDB-lite"/>
    </source>
</evidence>
<evidence type="ECO:0000256" key="2">
    <source>
        <dbReference type="ARBA" id="ARBA00006742"/>
    </source>
</evidence>
<keyword evidence="13" id="KW-1185">Reference proteome</keyword>
<keyword evidence="7 11" id="KW-1133">Transmembrane helix</keyword>
<sequence>MNILDFLTLGASSSSATFSSFILIILMIALMYFFMIRPQQKQRKQHQEMMNDMHKGDEVVTIGRLHGKIDSINKEDRTVTLDCEGIYLTFDMVAIARVVKSSTAAPAEKKTASEDSAAERPAEKPAEEEKADSKPADDSDAGEQAK</sequence>
<name>A0A0R1X9P4_9LACO</name>
<evidence type="ECO:0000313" key="13">
    <source>
        <dbReference type="Proteomes" id="UP000051412"/>
    </source>
</evidence>
<dbReference type="NCBIfam" id="TIGR00739">
    <property type="entry name" value="yajC"/>
    <property type="match status" value="1"/>
</dbReference>
<dbReference type="PRINTS" id="PR01853">
    <property type="entry name" value="YAJCTRNLCASE"/>
</dbReference>
<dbReference type="InterPro" id="IPR003849">
    <property type="entry name" value="Preprotein_translocase_YajC"/>
</dbReference>
<evidence type="ECO:0000256" key="8">
    <source>
        <dbReference type="ARBA" id="ARBA00023010"/>
    </source>
</evidence>
<feature type="region of interest" description="Disordered" evidence="10">
    <location>
        <begin position="102"/>
        <end position="146"/>
    </location>
</feature>
<reference evidence="12 13" key="1">
    <citation type="journal article" date="2015" name="Genome Announc.">
        <title>Expanding the biotechnology potential of lactobacilli through comparative genomics of 213 strains and associated genera.</title>
        <authorList>
            <person name="Sun Z."/>
            <person name="Harris H.M."/>
            <person name="McCann A."/>
            <person name="Guo C."/>
            <person name="Argimon S."/>
            <person name="Zhang W."/>
            <person name="Yang X."/>
            <person name="Jeffery I.B."/>
            <person name="Cooney J.C."/>
            <person name="Kagawa T.F."/>
            <person name="Liu W."/>
            <person name="Song Y."/>
            <person name="Salvetti E."/>
            <person name="Wrobel A."/>
            <person name="Rasinkangas P."/>
            <person name="Parkhill J."/>
            <person name="Rea M.C."/>
            <person name="O'Sullivan O."/>
            <person name="Ritari J."/>
            <person name="Douillard F.P."/>
            <person name="Paul Ross R."/>
            <person name="Yang R."/>
            <person name="Briner A.E."/>
            <person name="Felis G.E."/>
            <person name="de Vos W.M."/>
            <person name="Barrangou R."/>
            <person name="Klaenhammer T.R."/>
            <person name="Caufield P.W."/>
            <person name="Cui Y."/>
            <person name="Zhang H."/>
            <person name="O'Toole P.W."/>
        </authorList>
    </citation>
    <scope>NUCLEOTIDE SEQUENCE [LARGE SCALE GENOMIC DNA]</scope>
    <source>
        <strain evidence="12 13">DSM 6035</strain>
    </source>
</reference>
<keyword evidence="3" id="KW-0813">Transport</keyword>
<evidence type="ECO:0000256" key="11">
    <source>
        <dbReference type="SAM" id="Phobius"/>
    </source>
</evidence>
<feature type="compositionally biased region" description="Basic and acidic residues" evidence="10">
    <location>
        <begin position="107"/>
        <end position="146"/>
    </location>
</feature>
<keyword evidence="8" id="KW-0811">Translocation</keyword>
<dbReference type="GO" id="GO:0005886">
    <property type="term" value="C:plasma membrane"/>
    <property type="evidence" value="ECO:0007669"/>
    <property type="project" value="UniProtKB-SubCell"/>
</dbReference>
<dbReference type="Pfam" id="PF02699">
    <property type="entry name" value="YajC"/>
    <property type="match status" value="1"/>
</dbReference>
<dbReference type="Proteomes" id="UP000051412">
    <property type="component" value="Unassembled WGS sequence"/>
</dbReference>
<keyword evidence="6" id="KW-0653">Protein transport</keyword>
<keyword evidence="9 11" id="KW-0472">Membrane</keyword>
<dbReference type="PANTHER" id="PTHR33909:SF1">
    <property type="entry name" value="SEC TRANSLOCON ACCESSORY COMPLEX SUBUNIT YAJC"/>
    <property type="match status" value="1"/>
</dbReference>
<keyword evidence="5 11" id="KW-0812">Transmembrane</keyword>
<protein>
    <submittedName>
        <fullName evidence="12">Preprotein translocase, YajC subunit</fullName>
    </submittedName>
</protein>
<dbReference type="SMART" id="SM01323">
    <property type="entry name" value="YajC"/>
    <property type="match status" value="1"/>
</dbReference>
<dbReference type="PATRIC" id="fig|1423782.4.peg.284"/>